<gene>
    <name evidence="1" type="ORF">L202_07564</name>
</gene>
<reference evidence="1 2" key="1">
    <citation type="submission" date="2016-06" db="EMBL/GenBank/DDBJ databases">
        <title>Evolution of pathogenesis and genome organization in the Tremellales.</title>
        <authorList>
            <person name="Cuomo C."/>
            <person name="Litvintseva A."/>
            <person name="Heitman J."/>
            <person name="Chen Y."/>
            <person name="Sun S."/>
            <person name="Springer D."/>
            <person name="Dromer F."/>
            <person name="Young S."/>
            <person name="Zeng Q."/>
            <person name="Chapman S."/>
            <person name="Gujja S."/>
            <person name="Saif S."/>
            <person name="Birren B."/>
        </authorList>
    </citation>
    <scope>NUCLEOTIDE SEQUENCE [LARGE SCALE GENOMIC DNA]</scope>
    <source>
        <strain evidence="1 2">CBS 6039</strain>
    </source>
</reference>
<dbReference type="RefSeq" id="XP_018989966.1">
    <property type="nucleotide sequence ID" value="XM_019142323.1"/>
</dbReference>
<evidence type="ECO:0000313" key="2">
    <source>
        <dbReference type="Proteomes" id="UP000094065"/>
    </source>
</evidence>
<dbReference type="EMBL" id="AWGJ01000012">
    <property type="protein sequence ID" value="ODN74104.1"/>
    <property type="molecule type" value="Genomic_DNA"/>
</dbReference>
<dbReference type="GeneID" id="30158873"/>
<organism evidence="1 2">
    <name type="scientific">Cryptococcus amylolentus CBS 6039</name>
    <dbReference type="NCBI Taxonomy" id="1295533"/>
    <lineage>
        <taxon>Eukaryota</taxon>
        <taxon>Fungi</taxon>
        <taxon>Dikarya</taxon>
        <taxon>Basidiomycota</taxon>
        <taxon>Agaricomycotina</taxon>
        <taxon>Tremellomycetes</taxon>
        <taxon>Tremellales</taxon>
        <taxon>Cryptococcaceae</taxon>
        <taxon>Cryptococcus</taxon>
    </lineage>
</organism>
<evidence type="ECO:0000313" key="1">
    <source>
        <dbReference type="EMBL" id="ODN74104.1"/>
    </source>
</evidence>
<protein>
    <submittedName>
        <fullName evidence="1">Uncharacterized protein</fullName>
    </submittedName>
</protein>
<sequence length="75" mass="8480">MERLDIGQRIADRYDITRVITHLSVYVGADIVTKEEVALKLNSYIDRHRSEAAFYDAIAHLEGFPKCIGAWANGD</sequence>
<proteinExistence type="predicted"/>
<dbReference type="AlphaFoldDB" id="A0A1E3HCQ1"/>
<name>A0A1E3HCQ1_9TREE</name>
<accession>A0A1E3HCQ1</accession>
<dbReference type="Proteomes" id="UP000094065">
    <property type="component" value="Unassembled WGS sequence"/>
</dbReference>
<keyword evidence="2" id="KW-1185">Reference proteome</keyword>
<comment type="caution">
    <text evidence="1">The sequence shown here is derived from an EMBL/GenBank/DDBJ whole genome shotgun (WGS) entry which is preliminary data.</text>
</comment>